<reference evidence="2" key="1">
    <citation type="journal article" date="2023" name="Nat. Plants">
        <title>Single-cell RNA sequencing provides a high-resolution roadmap for understanding the multicellular compartmentation of specialized metabolism.</title>
        <authorList>
            <person name="Sun S."/>
            <person name="Shen X."/>
            <person name="Li Y."/>
            <person name="Li Y."/>
            <person name="Wang S."/>
            <person name="Li R."/>
            <person name="Zhang H."/>
            <person name="Shen G."/>
            <person name="Guo B."/>
            <person name="Wei J."/>
            <person name="Xu J."/>
            <person name="St-Pierre B."/>
            <person name="Chen S."/>
            <person name="Sun C."/>
        </authorList>
    </citation>
    <scope>NUCLEOTIDE SEQUENCE [LARGE SCALE GENOMIC DNA]</scope>
</reference>
<name>A0ACC0AEZ1_CATRO</name>
<protein>
    <submittedName>
        <fullName evidence="1">Uncharacterized protein</fullName>
    </submittedName>
</protein>
<organism evidence="1 2">
    <name type="scientific">Catharanthus roseus</name>
    <name type="common">Madagascar periwinkle</name>
    <name type="synonym">Vinca rosea</name>
    <dbReference type="NCBI Taxonomy" id="4058"/>
    <lineage>
        <taxon>Eukaryota</taxon>
        <taxon>Viridiplantae</taxon>
        <taxon>Streptophyta</taxon>
        <taxon>Embryophyta</taxon>
        <taxon>Tracheophyta</taxon>
        <taxon>Spermatophyta</taxon>
        <taxon>Magnoliopsida</taxon>
        <taxon>eudicotyledons</taxon>
        <taxon>Gunneridae</taxon>
        <taxon>Pentapetalae</taxon>
        <taxon>asterids</taxon>
        <taxon>lamiids</taxon>
        <taxon>Gentianales</taxon>
        <taxon>Apocynaceae</taxon>
        <taxon>Rauvolfioideae</taxon>
        <taxon>Vinceae</taxon>
        <taxon>Catharanthinae</taxon>
        <taxon>Catharanthus</taxon>
    </lineage>
</organism>
<evidence type="ECO:0000313" key="1">
    <source>
        <dbReference type="EMBL" id="KAI5658850.1"/>
    </source>
</evidence>
<comment type="caution">
    <text evidence="1">The sequence shown here is derived from an EMBL/GenBank/DDBJ whole genome shotgun (WGS) entry which is preliminary data.</text>
</comment>
<dbReference type="Proteomes" id="UP001060085">
    <property type="component" value="Linkage Group LG06"/>
</dbReference>
<accession>A0ACC0AEZ1</accession>
<evidence type="ECO:0000313" key="2">
    <source>
        <dbReference type="Proteomes" id="UP001060085"/>
    </source>
</evidence>
<keyword evidence="2" id="KW-1185">Reference proteome</keyword>
<dbReference type="EMBL" id="CM044706">
    <property type="protein sequence ID" value="KAI5658850.1"/>
    <property type="molecule type" value="Genomic_DNA"/>
</dbReference>
<gene>
    <name evidence="1" type="ORF">M9H77_27643</name>
</gene>
<proteinExistence type="predicted"/>
<sequence length="84" mass="9713">MKATHMNSSLFFILFLVLFSWMPADQVEARKQSREILGSHYHECYCNAFMDNCKRCGLVCVVQDSCLFPPNCFPTMSCGKKRHN</sequence>